<evidence type="ECO:0000256" key="1">
    <source>
        <dbReference type="SAM" id="MobiDB-lite"/>
    </source>
</evidence>
<accession>A0ABT2CRE3</accession>
<feature type="compositionally biased region" description="Polar residues" evidence="1">
    <location>
        <begin position="79"/>
        <end position="93"/>
    </location>
</feature>
<organism evidence="2 3">
    <name type="scientific">Massilia terrae</name>
    <dbReference type="NCBI Taxonomy" id="1811224"/>
    <lineage>
        <taxon>Bacteria</taxon>
        <taxon>Pseudomonadati</taxon>
        <taxon>Pseudomonadota</taxon>
        <taxon>Betaproteobacteria</taxon>
        <taxon>Burkholderiales</taxon>
        <taxon>Oxalobacteraceae</taxon>
        <taxon>Telluria group</taxon>
        <taxon>Massilia</taxon>
    </lineage>
</organism>
<dbReference type="EMBL" id="JANUGU010000001">
    <property type="protein sequence ID" value="MCS0656542.1"/>
    <property type="molecule type" value="Genomic_DNA"/>
</dbReference>
<keyword evidence="3" id="KW-1185">Reference proteome</keyword>
<evidence type="ECO:0000313" key="2">
    <source>
        <dbReference type="EMBL" id="MCS0656542.1"/>
    </source>
</evidence>
<proteinExistence type="predicted"/>
<dbReference type="Proteomes" id="UP001204621">
    <property type="component" value="Unassembled WGS sequence"/>
</dbReference>
<evidence type="ECO:0000313" key="3">
    <source>
        <dbReference type="Proteomes" id="UP001204621"/>
    </source>
</evidence>
<dbReference type="RefSeq" id="WP_258809730.1">
    <property type="nucleotide sequence ID" value="NZ_JANUGU010000001.1"/>
</dbReference>
<comment type="caution">
    <text evidence="2">The sequence shown here is derived from an EMBL/GenBank/DDBJ whole genome shotgun (WGS) entry which is preliminary data.</text>
</comment>
<protein>
    <submittedName>
        <fullName evidence="2">Uncharacterized protein</fullName>
    </submittedName>
</protein>
<reference evidence="2 3" key="1">
    <citation type="submission" date="2022-08" db="EMBL/GenBank/DDBJ databases">
        <title>Reclassification of Massilia species as members of the genera Telluria, Duganella, Pseudoduganella, Mokoshia gen. nov. and Zemynaea gen. nov. using orthogonal and non-orthogonal genome-based approaches.</title>
        <authorList>
            <person name="Bowman J.P."/>
        </authorList>
    </citation>
    <scope>NUCLEOTIDE SEQUENCE [LARGE SCALE GENOMIC DNA]</scope>
    <source>
        <strain evidence="2 3">JCM 31606</strain>
    </source>
</reference>
<sequence>MNENGNKVVERLARGAVRDDVKGRVRQIVKGGGREQMQRDFIDLIGRATQTRVDTPKGPLRLAELEDGSTVSARGFSSGGQPSIQVNDPNSRQIVKVRYEE</sequence>
<gene>
    <name evidence="2" type="ORF">NX778_00485</name>
</gene>
<name>A0ABT2CRE3_9BURK</name>
<feature type="region of interest" description="Disordered" evidence="1">
    <location>
        <begin position="71"/>
        <end position="101"/>
    </location>
</feature>